<keyword evidence="2" id="KW-0472">Membrane</keyword>
<gene>
    <name evidence="3" type="ORF">N865_10885</name>
</gene>
<dbReference type="Proteomes" id="UP000019489">
    <property type="component" value="Unassembled WGS sequence"/>
</dbReference>
<evidence type="ECO:0000313" key="3">
    <source>
        <dbReference type="EMBL" id="EWT01312.1"/>
    </source>
</evidence>
<keyword evidence="4" id="KW-1185">Reference proteome</keyword>
<dbReference type="EMBL" id="AWSA01000024">
    <property type="protein sequence ID" value="EWT01312.1"/>
    <property type="molecule type" value="Genomic_DNA"/>
</dbReference>
<proteinExistence type="predicted"/>
<evidence type="ECO:0000256" key="2">
    <source>
        <dbReference type="SAM" id="Phobius"/>
    </source>
</evidence>
<comment type="caution">
    <text evidence="3">The sequence shown here is derived from an EMBL/GenBank/DDBJ whole genome shotgun (WGS) entry which is preliminary data.</text>
</comment>
<feature type="transmembrane region" description="Helical" evidence="2">
    <location>
        <begin position="565"/>
        <end position="590"/>
    </location>
</feature>
<organism evidence="3 4">
    <name type="scientific">Intrasporangium oryzae NRRL B-24470</name>
    <dbReference type="NCBI Taxonomy" id="1386089"/>
    <lineage>
        <taxon>Bacteria</taxon>
        <taxon>Bacillati</taxon>
        <taxon>Actinomycetota</taxon>
        <taxon>Actinomycetes</taxon>
        <taxon>Micrococcales</taxon>
        <taxon>Intrasporangiaceae</taxon>
        <taxon>Intrasporangium</taxon>
    </lineage>
</organism>
<accession>W9G7Q4</accession>
<feature type="transmembrane region" description="Helical" evidence="2">
    <location>
        <begin position="487"/>
        <end position="510"/>
    </location>
</feature>
<dbReference type="InterPro" id="IPR016035">
    <property type="entry name" value="Acyl_Trfase/lysoPLipase"/>
</dbReference>
<dbReference type="eggNOG" id="COG1752">
    <property type="taxonomic scope" value="Bacteria"/>
</dbReference>
<feature type="transmembrane region" description="Helical" evidence="2">
    <location>
        <begin position="149"/>
        <end position="174"/>
    </location>
</feature>
<evidence type="ECO:0000256" key="1">
    <source>
        <dbReference type="SAM" id="MobiDB-lite"/>
    </source>
</evidence>
<dbReference type="Gene3D" id="3.40.1090.10">
    <property type="entry name" value="Cytosolic phospholipase A2 catalytic domain"/>
    <property type="match status" value="1"/>
</dbReference>
<feature type="compositionally biased region" description="Basic and acidic residues" evidence="1">
    <location>
        <begin position="218"/>
        <end position="244"/>
    </location>
</feature>
<feature type="transmembrane region" description="Helical" evidence="2">
    <location>
        <begin position="445"/>
        <end position="466"/>
    </location>
</feature>
<sequence length="1012" mass="106045">MATETQAAEGAASSTAARSVPSRGKAVATVVAALAAVAIGAWLYGRQAPAIDILAVELGGGEQTWPPADGTASAITWDYVFIAGYAIALWLGTTTARWVFWSPRARRVALLGQGATIVGVTADLTENVLLSRALASDGRPSALLDAAAVAATVKFSVLTVAVVVAIMGVVMTLIRMRTNKGIAFTWPADKVIVPAPIEVSPPPPVVHPDTPGRTTTSSEDRSLEDVATRELGADGEPGERHTESVDVVAEARWRRAYAVPGVTPEALARRTAASDVSGVCLSGGGVRSASVALGALQVLRTELRAARYLVSISGGGYTSGAFAQLLTAAGDEDQVAKGKVAVHDAEHAYAPGSVEFDHIRRHSSYLADTAPRMLVALGVLARGLLASVLLLFVPAVLMGFVAAVFYRAIPVAVLPLLPGYAPKPNSAGVTTSAPPDTGLTIPQHALLAVAVVGGAALLLWLLQLLAYSNLSDTWQRIYGWAADASVFMTRIAVVVAVVAVVVPTIVWLAGRTISLVDGSVSVGISGSVGAVLLTYLTSLATLLWRRVKTVRTPGAGRKAGGTKVALPNGLLQQLLVIASVTVLVASWLVLFGVTTISTATDLHEGRGLPWALAAVLLVVVVVLGGFFDEASLSLHPFYRRRLATAFATRVVRDAANPASAPVAVALHSRERTPLSAYARAAASAEPFPEFVFSCAANLTGQQLTAPGLTAVSFTMTADWVGGPDVGWVDTATLEKLVPSRLRRDVTVQAAVAISGAAIASSMGRMSRWYQIVLAVSGARLGAWLPNPGFVAAMRAAHDAGRPSGVDWTLPGLPAIRRVTYLLREILNIHPIEERLLQVTDGGHYENLGIVELLRRRCTTIYCIDGGGDSPPTAPGLAEAITLAQSELGVRIELHRPFDTEPGIGTPIEPQGPLAVLNASLSREPVIAGTIHYPAASGLPEGARTGHLYVARALLWPDADYTLLSYAAQHPEFPHDSTADQWFTEGQFTAYTSLGRELGARVRLVRDGKPANG</sequence>
<dbReference type="PATRIC" id="fig|1386089.3.peg.2453"/>
<evidence type="ECO:0000313" key="4">
    <source>
        <dbReference type="Proteomes" id="UP000019489"/>
    </source>
</evidence>
<name>W9G7Q4_9MICO</name>
<dbReference type="OrthoDB" id="100544at2"/>
<dbReference type="SUPFAM" id="SSF52151">
    <property type="entry name" value="FabD/lysophospholipase-like"/>
    <property type="match status" value="2"/>
</dbReference>
<feature type="transmembrane region" description="Helical" evidence="2">
    <location>
        <begin position="79"/>
        <end position="101"/>
    </location>
</feature>
<dbReference type="RefSeq" id="WP_051510515.1">
    <property type="nucleotide sequence ID" value="NZ_AWSA01000024.1"/>
</dbReference>
<feature type="transmembrane region" description="Helical" evidence="2">
    <location>
        <begin position="383"/>
        <end position="409"/>
    </location>
</feature>
<reference evidence="3 4" key="1">
    <citation type="submission" date="2013-08" db="EMBL/GenBank/DDBJ databases">
        <title>Intrasporangium oryzae NRRL B-24470.</title>
        <authorList>
            <person name="Liu H."/>
            <person name="Wang G."/>
        </authorList>
    </citation>
    <scope>NUCLEOTIDE SEQUENCE [LARGE SCALE GENOMIC DNA]</scope>
    <source>
        <strain evidence="3 4">NRRL B-24470</strain>
    </source>
</reference>
<feature type="region of interest" description="Disordered" evidence="1">
    <location>
        <begin position="202"/>
        <end position="244"/>
    </location>
</feature>
<feature type="transmembrane region" description="Helical" evidence="2">
    <location>
        <begin position="610"/>
        <end position="632"/>
    </location>
</feature>
<dbReference type="AlphaFoldDB" id="W9G7Q4"/>
<keyword evidence="2" id="KW-1133">Transmembrane helix</keyword>
<protein>
    <submittedName>
        <fullName evidence="3">Phospholipase</fullName>
    </submittedName>
</protein>
<dbReference type="STRING" id="1386089.N865_10885"/>
<feature type="transmembrane region" description="Helical" evidence="2">
    <location>
        <begin position="522"/>
        <end position="544"/>
    </location>
</feature>
<feature type="transmembrane region" description="Helical" evidence="2">
    <location>
        <begin position="26"/>
        <end position="44"/>
    </location>
</feature>
<keyword evidence="2" id="KW-0812">Transmembrane</keyword>